<accession>T2M4L5</accession>
<feature type="signal peptide" evidence="4">
    <location>
        <begin position="1"/>
        <end position="15"/>
    </location>
</feature>
<keyword evidence="2 6" id="KW-0808">Transferase</keyword>
<organism evidence="6">
    <name type="scientific">Hydra vulgaris</name>
    <name type="common">Hydra</name>
    <name type="synonym">Hydra attenuata</name>
    <dbReference type="NCBI Taxonomy" id="6087"/>
    <lineage>
        <taxon>Eukaryota</taxon>
        <taxon>Metazoa</taxon>
        <taxon>Cnidaria</taxon>
        <taxon>Hydrozoa</taxon>
        <taxon>Hydroidolina</taxon>
        <taxon>Anthoathecata</taxon>
        <taxon>Aplanulata</taxon>
        <taxon>Hydridae</taxon>
        <taxon>Hydra</taxon>
    </lineage>
</organism>
<dbReference type="OrthoDB" id="189226at2759"/>
<dbReference type="Pfam" id="PF01553">
    <property type="entry name" value="Acyltransferase"/>
    <property type="match status" value="1"/>
</dbReference>
<keyword evidence="3 6" id="KW-0012">Acyltransferase</keyword>
<name>T2M4L5_HYDVU</name>
<evidence type="ECO:0000256" key="3">
    <source>
        <dbReference type="ARBA" id="ARBA00023315"/>
    </source>
</evidence>
<protein>
    <submittedName>
        <fullName evidence="6">1-acyl-sn-glycerol-3-phosphate acyltransferase epsilon</fullName>
    </submittedName>
</protein>
<feature type="non-terminal residue" evidence="6">
    <location>
        <position position="1"/>
    </location>
</feature>
<dbReference type="PANTHER" id="PTHR10983">
    <property type="entry name" value="1-ACYLGLYCEROL-3-PHOSPHATE ACYLTRANSFERASE-RELATED"/>
    <property type="match status" value="1"/>
</dbReference>
<dbReference type="CDD" id="cd07990">
    <property type="entry name" value="LPLAT_LCLAT1-like"/>
    <property type="match status" value="1"/>
</dbReference>
<evidence type="ECO:0000259" key="5">
    <source>
        <dbReference type="SMART" id="SM00563"/>
    </source>
</evidence>
<gene>
    <name evidence="6" type="primary">AGPAT5</name>
</gene>
<dbReference type="InterPro" id="IPR032098">
    <property type="entry name" value="Acyltransf_C"/>
</dbReference>
<dbReference type="AlphaFoldDB" id="T2M4L5"/>
<dbReference type="GO" id="GO:0016746">
    <property type="term" value="F:acyltransferase activity"/>
    <property type="evidence" value="ECO:0007669"/>
    <property type="project" value="UniProtKB-KW"/>
</dbReference>
<comment type="similarity">
    <text evidence="1">Belongs to the 1-acyl-sn-glycerol-3-phosphate acyltransferase family.</text>
</comment>
<dbReference type="SMART" id="SM00563">
    <property type="entry name" value="PlsC"/>
    <property type="match status" value="1"/>
</dbReference>
<dbReference type="EMBL" id="HAAD01000822">
    <property type="protein sequence ID" value="CDG67054.1"/>
    <property type="molecule type" value="mRNA"/>
</dbReference>
<evidence type="ECO:0000256" key="2">
    <source>
        <dbReference type="ARBA" id="ARBA00022679"/>
    </source>
</evidence>
<dbReference type="SUPFAM" id="SSF69593">
    <property type="entry name" value="Glycerol-3-phosphate (1)-acyltransferase"/>
    <property type="match status" value="1"/>
</dbReference>
<feature type="chain" id="PRO_5012452392" evidence="4">
    <location>
        <begin position="16"/>
        <end position="369"/>
    </location>
</feature>
<sequence>IIMTTFLLPLASFRSLVPPTILFGLAPHYFLINSSAQILKLFLPPTVNEKIDEFIYHTYQSLVTYFFSTFIGSKIIFYGDSVIGNTKENVLYISNHQSAIDWSLVNFISIHCGSMGQIRYILKNLLKYLPFYGIYFMQHGCVFVQTKGRVNDEDDLRRRLQKFKKDRVNGYWLVIFPEGTRFSENKTHLVEKSSQLAKQAGITPFENVLFPRTKGVELCIEELTNLDAIYDITLGFKTPWLGVEVKKEGPSLLEFVSVYGREIHIDFQRIDIVDVPKDKEGIKTWLYERFQRKDKILSHFCNPLSNGVFPGTCYDMPIKTSQTLPYALFHIVLLGATLSFESSRKIYKQVSMVALFAWLMTPIFDKIIR</sequence>
<evidence type="ECO:0000256" key="1">
    <source>
        <dbReference type="ARBA" id="ARBA00008655"/>
    </source>
</evidence>
<dbReference type="InterPro" id="IPR002123">
    <property type="entry name" value="Plipid/glycerol_acylTrfase"/>
</dbReference>
<proteinExistence type="evidence at transcript level"/>
<dbReference type="PANTHER" id="PTHR10983:SF73">
    <property type="entry name" value="1-ACYL-SN-GLYCEROL-3-PHOSPHATE ACYLTRANSFERASE EPSILON"/>
    <property type="match status" value="1"/>
</dbReference>
<keyword evidence="4" id="KW-0732">Signal</keyword>
<feature type="domain" description="Phospholipid/glycerol acyltransferase" evidence="5">
    <location>
        <begin position="90"/>
        <end position="217"/>
    </location>
</feature>
<reference evidence="6" key="1">
    <citation type="journal article" date="2013" name="Genome Biol. Evol.">
        <title>Punctuated emergences of genetic and phenotypic innovations in eumetazoan, bilaterian, euteleostome, and hominidae ancestors.</title>
        <authorList>
            <person name="Wenger Y."/>
            <person name="Galliot B."/>
        </authorList>
    </citation>
    <scope>NUCLEOTIDE SEQUENCE</scope>
    <source>
        <tissue evidence="6">Whole animals</tissue>
    </source>
</reference>
<dbReference type="GO" id="GO:0005783">
    <property type="term" value="C:endoplasmic reticulum"/>
    <property type="evidence" value="ECO:0007669"/>
    <property type="project" value="TreeGrafter"/>
</dbReference>
<dbReference type="GO" id="GO:0036149">
    <property type="term" value="P:phosphatidylinositol acyl-chain remodeling"/>
    <property type="evidence" value="ECO:0007669"/>
    <property type="project" value="TreeGrafter"/>
</dbReference>
<evidence type="ECO:0000313" key="6">
    <source>
        <dbReference type="EMBL" id="CDG67054.1"/>
    </source>
</evidence>
<evidence type="ECO:0000256" key="4">
    <source>
        <dbReference type="SAM" id="SignalP"/>
    </source>
</evidence>
<dbReference type="Pfam" id="PF16076">
    <property type="entry name" value="Acyltransf_C"/>
    <property type="match status" value="1"/>
</dbReference>